<evidence type="ECO:0000313" key="1">
    <source>
        <dbReference type="EMBL" id="MED6235242.1"/>
    </source>
</evidence>
<gene>
    <name evidence="1" type="ORF">ATANTOWER_020811</name>
</gene>
<organism evidence="1 2">
    <name type="scientific">Ataeniobius toweri</name>
    <dbReference type="NCBI Taxonomy" id="208326"/>
    <lineage>
        <taxon>Eukaryota</taxon>
        <taxon>Metazoa</taxon>
        <taxon>Chordata</taxon>
        <taxon>Craniata</taxon>
        <taxon>Vertebrata</taxon>
        <taxon>Euteleostomi</taxon>
        <taxon>Actinopterygii</taxon>
        <taxon>Neopterygii</taxon>
        <taxon>Teleostei</taxon>
        <taxon>Neoteleostei</taxon>
        <taxon>Acanthomorphata</taxon>
        <taxon>Ovalentaria</taxon>
        <taxon>Atherinomorphae</taxon>
        <taxon>Cyprinodontiformes</taxon>
        <taxon>Goodeidae</taxon>
        <taxon>Ataeniobius</taxon>
    </lineage>
</organism>
<reference evidence="1 2" key="1">
    <citation type="submission" date="2021-07" db="EMBL/GenBank/DDBJ databases">
        <authorList>
            <person name="Palmer J.M."/>
        </authorList>
    </citation>
    <scope>NUCLEOTIDE SEQUENCE [LARGE SCALE GENOMIC DNA]</scope>
    <source>
        <strain evidence="1 2">AT_MEX2019</strain>
        <tissue evidence="1">Muscle</tissue>
    </source>
</reference>
<evidence type="ECO:0000313" key="2">
    <source>
        <dbReference type="Proteomes" id="UP001345963"/>
    </source>
</evidence>
<dbReference type="PANTHER" id="PTHR11814">
    <property type="entry name" value="SULFATE TRANSPORTER"/>
    <property type="match status" value="1"/>
</dbReference>
<comment type="caution">
    <text evidence="1">The sequence shown here is derived from an EMBL/GenBank/DDBJ whole genome shotgun (WGS) entry which is preliminary data.</text>
</comment>
<dbReference type="InterPro" id="IPR001902">
    <property type="entry name" value="SLC26A/SulP_fam"/>
</dbReference>
<protein>
    <submittedName>
        <fullName evidence="1">Uncharacterized protein</fullName>
    </submittedName>
</protein>
<keyword evidence="2" id="KW-1185">Reference proteome</keyword>
<accession>A0ABU7AB73</accession>
<dbReference type="Proteomes" id="UP001345963">
    <property type="component" value="Unassembled WGS sequence"/>
</dbReference>
<proteinExistence type="predicted"/>
<name>A0ABU7AB73_9TELE</name>
<dbReference type="EMBL" id="JAHUTI010010279">
    <property type="protein sequence ID" value="MED6235242.1"/>
    <property type="molecule type" value="Genomic_DNA"/>
</dbReference>
<sequence length="101" mass="11834">MNSIPRSGRYRVEREVLDEQRLEELTKRKTLSEIHKPLIDRLKDSLRCTLPKLKRSMMSSFPALYWLPKYSVWEYGMPDLVSGISVGIMHLPQGMTIIQNE</sequence>